<name>A0A8J2YBE1_9FLAO</name>
<evidence type="ECO:0000259" key="1">
    <source>
        <dbReference type="Pfam" id="PF04389"/>
    </source>
</evidence>
<dbReference type="GO" id="GO:0004177">
    <property type="term" value="F:aminopeptidase activity"/>
    <property type="evidence" value="ECO:0007669"/>
    <property type="project" value="UniProtKB-KW"/>
</dbReference>
<organism evidence="2 3">
    <name type="scientific">Planktosalinus lacus</name>
    <dbReference type="NCBI Taxonomy" id="1526573"/>
    <lineage>
        <taxon>Bacteria</taxon>
        <taxon>Pseudomonadati</taxon>
        <taxon>Bacteroidota</taxon>
        <taxon>Flavobacteriia</taxon>
        <taxon>Flavobacteriales</taxon>
        <taxon>Flavobacteriaceae</taxon>
        <taxon>Planktosalinus</taxon>
    </lineage>
</organism>
<evidence type="ECO:0000313" key="2">
    <source>
        <dbReference type="EMBL" id="GGD98403.1"/>
    </source>
</evidence>
<keyword evidence="3" id="KW-1185">Reference proteome</keyword>
<dbReference type="Proteomes" id="UP000652231">
    <property type="component" value="Unassembled WGS sequence"/>
</dbReference>
<proteinExistence type="predicted"/>
<dbReference type="PANTHER" id="PTHR12147:SF26">
    <property type="entry name" value="PEPTIDASE M28 DOMAIN-CONTAINING PROTEIN"/>
    <property type="match status" value="1"/>
</dbReference>
<dbReference type="Pfam" id="PF04389">
    <property type="entry name" value="Peptidase_M28"/>
    <property type="match status" value="1"/>
</dbReference>
<dbReference type="SUPFAM" id="SSF53187">
    <property type="entry name" value="Zn-dependent exopeptidases"/>
    <property type="match status" value="1"/>
</dbReference>
<reference evidence="2" key="2">
    <citation type="submission" date="2020-09" db="EMBL/GenBank/DDBJ databases">
        <authorList>
            <person name="Sun Q."/>
            <person name="Zhou Y."/>
        </authorList>
    </citation>
    <scope>NUCLEOTIDE SEQUENCE</scope>
    <source>
        <strain evidence="2">CGMCC 1.12924</strain>
    </source>
</reference>
<dbReference type="RefSeq" id="WP_188442561.1">
    <property type="nucleotide sequence ID" value="NZ_BMGK01000009.1"/>
</dbReference>
<keyword evidence="2" id="KW-0378">Hydrolase</keyword>
<reference evidence="2" key="1">
    <citation type="journal article" date="2014" name="Int. J. Syst. Evol. Microbiol.">
        <title>Complete genome sequence of Corynebacterium casei LMG S-19264T (=DSM 44701T), isolated from a smear-ripened cheese.</title>
        <authorList>
            <consortium name="US DOE Joint Genome Institute (JGI-PGF)"/>
            <person name="Walter F."/>
            <person name="Albersmeier A."/>
            <person name="Kalinowski J."/>
            <person name="Ruckert C."/>
        </authorList>
    </citation>
    <scope>NUCLEOTIDE SEQUENCE</scope>
    <source>
        <strain evidence="2">CGMCC 1.12924</strain>
    </source>
</reference>
<dbReference type="GO" id="GO:0008235">
    <property type="term" value="F:metalloexopeptidase activity"/>
    <property type="evidence" value="ECO:0007669"/>
    <property type="project" value="InterPro"/>
</dbReference>
<feature type="domain" description="Peptidase M28" evidence="1">
    <location>
        <begin position="104"/>
        <end position="298"/>
    </location>
</feature>
<accession>A0A8J2YBE1</accession>
<dbReference type="GO" id="GO:0006508">
    <property type="term" value="P:proteolysis"/>
    <property type="evidence" value="ECO:0007669"/>
    <property type="project" value="InterPro"/>
</dbReference>
<dbReference type="AlphaFoldDB" id="A0A8J2YBE1"/>
<dbReference type="InterPro" id="IPR007484">
    <property type="entry name" value="Peptidase_M28"/>
</dbReference>
<dbReference type="EMBL" id="BMGK01000009">
    <property type="protein sequence ID" value="GGD98403.1"/>
    <property type="molecule type" value="Genomic_DNA"/>
</dbReference>
<dbReference type="InterPro" id="IPR045175">
    <property type="entry name" value="M28_fam"/>
</dbReference>
<comment type="caution">
    <text evidence="2">The sequence shown here is derived from an EMBL/GenBank/DDBJ whole genome shotgun (WGS) entry which is preliminary data.</text>
</comment>
<gene>
    <name evidence="2" type="ORF">GCM10011312_22390</name>
</gene>
<sequence>MKTHLISTIVLILVSTNLISQENNLQLNNQFQTVDYSLQTISKTELLKKIEYLSSDIFKGRKTGTPENKKARNYIIDFFIEKDLDVILQPFRFERGNQTHQAVNVITIIEGTENPKNYIAVTAHFDHVGIDKSVDNDSIYNGADDNASGTVALMLMAEYFKSNPPKNSFIFLALDAEEMGLQGAHYFVNSTNKKIILNLNMDMISRNENNEIYICGTRFTPSLKSYFESVPDESLPIKISMGHDGLDGKDSWVSSSDHAPFHKAGIPFLYFGVEDHPDYHKPADEFKNIQPEFYYNVVNFITNTLTHLDAKIE</sequence>
<keyword evidence="2" id="KW-0031">Aminopeptidase</keyword>
<keyword evidence="2" id="KW-0645">Protease</keyword>
<evidence type="ECO:0000313" key="3">
    <source>
        <dbReference type="Proteomes" id="UP000652231"/>
    </source>
</evidence>
<dbReference type="PANTHER" id="PTHR12147">
    <property type="entry name" value="METALLOPEPTIDASE M28 FAMILY MEMBER"/>
    <property type="match status" value="1"/>
</dbReference>
<dbReference type="Gene3D" id="3.40.630.10">
    <property type="entry name" value="Zn peptidases"/>
    <property type="match status" value="1"/>
</dbReference>
<protein>
    <submittedName>
        <fullName evidence="2">Aminopeptidase</fullName>
    </submittedName>
</protein>